<name>A0AC35TJB0_9BILA</name>
<dbReference type="WBParaSite" id="RSKR_0000128100.1">
    <property type="protein sequence ID" value="RSKR_0000128100.1"/>
    <property type="gene ID" value="RSKR_0000128100"/>
</dbReference>
<accession>A0AC35TJB0</accession>
<evidence type="ECO:0000313" key="1">
    <source>
        <dbReference type="Proteomes" id="UP000095286"/>
    </source>
</evidence>
<organism evidence="1 2">
    <name type="scientific">Rhabditophanes sp. KR3021</name>
    <dbReference type="NCBI Taxonomy" id="114890"/>
    <lineage>
        <taxon>Eukaryota</taxon>
        <taxon>Metazoa</taxon>
        <taxon>Ecdysozoa</taxon>
        <taxon>Nematoda</taxon>
        <taxon>Chromadorea</taxon>
        <taxon>Rhabditida</taxon>
        <taxon>Tylenchina</taxon>
        <taxon>Panagrolaimomorpha</taxon>
        <taxon>Strongyloidoidea</taxon>
        <taxon>Alloionematidae</taxon>
        <taxon>Rhabditophanes</taxon>
    </lineage>
</organism>
<evidence type="ECO:0000313" key="2">
    <source>
        <dbReference type="WBParaSite" id="RSKR_0000128100.1"/>
    </source>
</evidence>
<reference evidence="2" key="1">
    <citation type="submission" date="2016-11" db="UniProtKB">
        <authorList>
            <consortium name="WormBaseParasite"/>
        </authorList>
    </citation>
    <scope>IDENTIFICATION</scope>
    <source>
        <strain evidence="2">KR3021</strain>
    </source>
</reference>
<dbReference type="Proteomes" id="UP000095286">
    <property type="component" value="Unplaced"/>
</dbReference>
<protein>
    <submittedName>
        <fullName evidence="2">AcidPPc domain-containing protein</fullName>
    </submittedName>
</protein>
<sequence length="187" mass="21181">MKSTNNTLNKKKYGIALARCFGIGILFALLNTAKITIGRLRPHFLAVCMPNVDIRNCLPNTFITEYVCTNPDTKKVKDSRVSFPSNHSAFSFYTAVFIACYYHRRSKVFDKFVVVASLIKIFLLGGAGYCAFSRISDYKHHPEDILVGSFLGIIGGYYFESRTFYDEEDICEHTILNTQRSNKVTDA</sequence>
<proteinExistence type="predicted"/>